<dbReference type="Gene3D" id="1.20.1050.10">
    <property type="match status" value="1"/>
</dbReference>
<protein>
    <submittedName>
        <fullName evidence="1">Uncharacterized protein</fullName>
    </submittedName>
</protein>
<sequence length="41" mass="4658">GLFPVMMGAPCPEDKMAEAQDELAQALKSFQEKFLQERPYI</sequence>
<evidence type="ECO:0000313" key="1">
    <source>
        <dbReference type="EMBL" id="GCC45514.1"/>
    </source>
</evidence>
<proteinExistence type="predicted"/>
<dbReference type="Proteomes" id="UP000287033">
    <property type="component" value="Unassembled WGS sequence"/>
</dbReference>
<feature type="non-terminal residue" evidence="1">
    <location>
        <position position="41"/>
    </location>
</feature>
<name>A0A401TS89_CHIPU</name>
<keyword evidence="2" id="KW-1185">Reference proteome</keyword>
<comment type="caution">
    <text evidence="1">The sequence shown here is derived from an EMBL/GenBank/DDBJ whole genome shotgun (WGS) entry which is preliminary data.</text>
</comment>
<dbReference type="AlphaFoldDB" id="A0A401TS89"/>
<dbReference type="OrthoDB" id="422574at2759"/>
<organism evidence="1 2">
    <name type="scientific">Chiloscyllium punctatum</name>
    <name type="common">Brownbanded bambooshark</name>
    <name type="synonym">Hemiscyllium punctatum</name>
    <dbReference type="NCBI Taxonomy" id="137246"/>
    <lineage>
        <taxon>Eukaryota</taxon>
        <taxon>Metazoa</taxon>
        <taxon>Chordata</taxon>
        <taxon>Craniata</taxon>
        <taxon>Vertebrata</taxon>
        <taxon>Chondrichthyes</taxon>
        <taxon>Elasmobranchii</taxon>
        <taxon>Galeomorphii</taxon>
        <taxon>Galeoidea</taxon>
        <taxon>Orectolobiformes</taxon>
        <taxon>Hemiscylliidae</taxon>
        <taxon>Chiloscyllium</taxon>
    </lineage>
</organism>
<reference evidence="1 2" key="1">
    <citation type="journal article" date="2018" name="Nat. Ecol. Evol.">
        <title>Shark genomes provide insights into elasmobranch evolution and the origin of vertebrates.</title>
        <authorList>
            <person name="Hara Y"/>
            <person name="Yamaguchi K"/>
            <person name="Onimaru K"/>
            <person name="Kadota M"/>
            <person name="Koyanagi M"/>
            <person name="Keeley SD"/>
            <person name="Tatsumi K"/>
            <person name="Tanaka K"/>
            <person name="Motone F"/>
            <person name="Kageyama Y"/>
            <person name="Nozu R"/>
            <person name="Adachi N"/>
            <person name="Nishimura O"/>
            <person name="Nakagawa R"/>
            <person name="Tanegashima C"/>
            <person name="Kiyatake I"/>
            <person name="Matsumoto R"/>
            <person name="Murakumo K"/>
            <person name="Nishida K"/>
            <person name="Terakita A"/>
            <person name="Kuratani S"/>
            <person name="Sato K"/>
            <person name="Hyodo S Kuraku.S."/>
        </authorList>
    </citation>
    <scope>NUCLEOTIDE SEQUENCE [LARGE SCALE GENOMIC DNA]</scope>
</reference>
<accession>A0A401TS89</accession>
<dbReference type="EMBL" id="BEZZ01163910">
    <property type="protein sequence ID" value="GCC45514.1"/>
    <property type="molecule type" value="Genomic_DNA"/>
</dbReference>
<gene>
    <name evidence="1" type="ORF">chiPu_0029701</name>
</gene>
<evidence type="ECO:0000313" key="2">
    <source>
        <dbReference type="Proteomes" id="UP000287033"/>
    </source>
</evidence>
<feature type="non-terminal residue" evidence="1">
    <location>
        <position position="1"/>
    </location>
</feature>